<feature type="region of interest" description="Disordered" evidence="1">
    <location>
        <begin position="1"/>
        <end position="28"/>
    </location>
</feature>
<gene>
    <name evidence="2" type="ORF">NOO_LOCUS4224</name>
</gene>
<dbReference type="AlphaFoldDB" id="A0A182E873"/>
<name>A0A182E873_ONCOC</name>
<dbReference type="WBParaSite" id="nOo.2.0.1.t04224-RA">
    <property type="protein sequence ID" value="nOo.2.0.1.t04224-RA"/>
    <property type="gene ID" value="nOo.2.0.1.g04224"/>
</dbReference>
<dbReference type="Proteomes" id="UP000271087">
    <property type="component" value="Unassembled WGS sequence"/>
</dbReference>
<reference evidence="2 3" key="2">
    <citation type="submission" date="2018-08" db="EMBL/GenBank/DDBJ databases">
        <authorList>
            <person name="Laetsch R D."/>
            <person name="Stevens L."/>
            <person name="Kumar S."/>
            <person name="Blaxter L. M."/>
        </authorList>
    </citation>
    <scope>NUCLEOTIDE SEQUENCE [LARGE SCALE GENOMIC DNA]</scope>
</reference>
<evidence type="ECO:0000313" key="3">
    <source>
        <dbReference type="Proteomes" id="UP000271087"/>
    </source>
</evidence>
<keyword evidence="3" id="KW-1185">Reference proteome</keyword>
<evidence type="ECO:0000256" key="1">
    <source>
        <dbReference type="SAM" id="MobiDB-lite"/>
    </source>
</evidence>
<reference evidence="4" key="1">
    <citation type="submission" date="2016-06" db="UniProtKB">
        <authorList>
            <consortium name="WormBaseParasite"/>
        </authorList>
    </citation>
    <scope>IDENTIFICATION</scope>
</reference>
<proteinExistence type="predicted"/>
<evidence type="ECO:0000313" key="2">
    <source>
        <dbReference type="EMBL" id="VDK72273.1"/>
    </source>
</evidence>
<accession>A0A182E873</accession>
<evidence type="ECO:0000313" key="4">
    <source>
        <dbReference type="WBParaSite" id="nOo.2.0.1.t04224-RA"/>
    </source>
</evidence>
<dbReference type="EMBL" id="UYRW01000918">
    <property type="protein sequence ID" value="VDK72273.1"/>
    <property type="molecule type" value="Genomic_DNA"/>
</dbReference>
<sequence>MVGIDRRRGGGGGEEEGDVYRQASSHNK</sequence>
<protein>
    <submittedName>
        <fullName evidence="2 4">Uncharacterized protein</fullName>
    </submittedName>
</protein>
<organism evidence="4">
    <name type="scientific">Onchocerca ochengi</name>
    <name type="common">Filarial nematode worm</name>
    <dbReference type="NCBI Taxonomy" id="42157"/>
    <lineage>
        <taxon>Eukaryota</taxon>
        <taxon>Metazoa</taxon>
        <taxon>Ecdysozoa</taxon>
        <taxon>Nematoda</taxon>
        <taxon>Chromadorea</taxon>
        <taxon>Rhabditida</taxon>
        <taxon>Spirurina</taxon>
        <taxon>Spiruromorpha</taxon>
        <taxon>Filarioidea</taxon>
        <taxon>Onchocercidae</taxon>
        <taxon>Onchocerca</taxon>
    </lineage>
</organism>